<dbReference type="Proteomes" id="UP000324800">
    <property type="component" value="Unassembled WGS sequence"/>
</dbReference>
<dbReference type="AlphaFoldDB" id="A0A5J4W5K5"/>
<dbReference type="EMBL" id="SNRW01003368">
    <property type="protein sequence ID" value="KAA6390040.1"/>
    <property type="molecule type" value="Genomic_DNA"/>
</dbReference>
<name>A0A5J4W5K5_9EUKA</name>
<comment type="caution">
    <text evidence="2">The sequence shown here is derived from an EMBL/GenBank/DDBJ whole genome shotgun (WGS) entry which is preliminary data.</text>
</comment>
<evidence type="ECO:0000256" key="1">
    <source>
        <dbReference type="SAM" id="MobiDB-lite"/>
    </source>
</evidence>
<evidence type="ECO:0000313" key="2">
    <source>
        <dbReference type="EMBL" id="KAA6390040.1"/>
    </source>
</evidence>
<reference evidence="2 3" key="1">
    <citation type="submission" date="2019-03" db="EMBL/GenBank/DDBJ databases">
        <title>Single cell metagenomics reveals metabolic interactions within the superorganism composed of flagellate Streblomastix strix and complex community of Bacteroidetes bacteria on its surface.</title>
        <authorList>
            <person name="Treitli S.C."/>
            <person name="Kolisko M."/>
            <person name="Husnik F."/>
            <person name="Keeling P."/>
            <person name="Hampl V."/>
        </authorList>
    </citation>
    <scope>NUCLEOTIDE SEQUENCE [LARGE SCALE GENOMIC DNA]</scope>
    <source>
        <strain evidence="2">ST1C</strain>
    </source>
</reference>
<feature type="compositionally biased region" description="Acidic residues" evidence="1">
    <location>
        <begin position="1"/>
        <end position="10"/>
    </location>
</feature>
<gene>
    <name evidence="2" type="ORF">EZS28_014430</name>
</gene>
<feature type="region of interest" description="Disordered" evidence="1">
    <location>
        <begin position="1"/>
        <end position="26"/>
    </location>
</feature>
<protein>
    <submittedName>
        <fullName evidence="2">Uncharacterized protein</fullName>
    </submittedName>
</protein>
<feature type="non-terminal residue" evidence="2">
    <location>
        <position position="1"/>
    </location>
</feature>
<accession>A0A5J4W5K5</accession>
<proteinExistence type="predicted"/>
<evidence type="ECO:0000313" key="3">
    <source>
        <dbReference type="Proteomes" id="UP000324800"/>
    </source>
</evidence>
<sequence length="26" mass="2750">EELEAIVEDEVSQRNVGGSDDGSTTI</sequence>
<feature type="compositionally biased region" description="Polar residues" evidence="1">
    <location>
        <begin position="13"/>
        <end position="26"/>
    </location>
</feature>
<organism evidence="2 3">
    <name type="scientific">Streblomastix strix</name>
    <dbReference type="NCBI Taxonomy" id="222440"/>
    <lineage>
        <taxon>Eukaryota</taxon>
        <taxon>Metamonada</taxon>
        <taxon>Preaxostyla</taxon>
        <taxon>Oxymonadida</taxon>
        <taxon>Streblomastigidae</taxon>
        <taxon>Streblomastix</taxon>
    </lineage>
</organism>